<dbReference type="PANTHER" id="PTHR36966:SF1">
    <property type="entry name" value="REP-ASSOCIATED TYROSINE TRANSPOSASE"/>
    <property type="match status" value="1"/>
</dbReference>
<feature type="domain" description="Transposase IS200-like" evidence="1">
    <location>
        <begin position="9"/>
        <end position="127"/>
    </location>
</feature>
<dbReference type="GO" id="GO:0043565">
    <property type="term" value="F:sequence-specific DNA binding"/>
    <property type="evidence" value="ECO:0007669"/>
    <property type="project" value="TreeGrafter"/>
</dbReference>
<accession>F9U5D4</accession>
<dbReference type="PATRIC" id="fig|768671.3.peg.154"/>
<gene>
    <name evidence="2" type="ORF">ThimaDRAFT_0135</name>
</gene>
<dbReference type="STRING" id="768671.ThimaDRAFT_0135"/>
<keyword evidence="3" id="KW-1185">Reference proteome</keyword>
<dbReference type="InterPro" id="IPR052715">
    <property type="entry name" value="RAYT_transposase"/>
</dbReference>
<dbReference type="SUPFAM" id="SSF143422">
    <property type="entry name" value="Transposase IS200-like"/>
    <property type="match status" value="1"/>
</dbReference>
<dbReference type="Gene3D" id="3.30.70.1290">
    <property type="entry name" value="Transposase IS200-like"/>
    <property type="match status" value="1"/>
</dbReference>
<dbReference type="NCBIfam" id="NF047646">
    <property type="entry name" value="REP_Tyr_transpos"/>
    <property type="match status" value="1"/>
</dbReference>
<dbReference type="InterPro" id="IPR002686">
    <property type="entry name" value="Transposase_17"/>
</dbReference>
<dbReference type="RefSeq" id="WP_007191013.1">
    <property type="nucleotide sequence ID" value="NZ_AFWV01000001.1"/>
</dbReference>
<dbReference type="SMART" id="SM01321">
    <property type="entry name" value="Y1_Tnp"/>
    <property type="match status" value="1"/>
</dbReference>
<dbReference type="PANTHER" id="PTHR36966">
    <property type="entry name" value="REP-ASSOCIATED TYROSINE TRANSPOSASE"/>
    <property type="match status" value="1"/>
</dbReference>
<evidence type="ECO:0000313" key="2">
    <source>
        <dbReference type="EMBL" id="EGV20357.1"/>
    </source>
</evidence>
<dbReference type="EMBL" id="AFWV01000001">
    <property type="protein sequence ID" value="EGV20357.1"/>
    <property type="molecule type" value="Genomic_DNA"/>
</dbReference>
<dbReference type="eggNOG" id="COG1943">
    <property type="taxonomic scope" value="Bacteria"/>
</dbReference>
<dbReference type="InterPro" id="IPR036515">
    <property type="entry name" value="Transposase_17_sf"/>
</dbReference>
<dbReference type="AlphaFoldDB" id="F9U5D4"/>
<sequence length="172" mass="20758">MSDYRRRYLPGGCYFFTVVTYGRRPLFGRPEPVELLREAMRDVKRRRPFEIQAMVVLPDHLHTVWQLPEGDADFSRRWRDIKHDVSVRADAPVNRRGEKEVWQRRFWEHAIRNEEDWRRHIDYVHYNPVKHGLARAAGDWPYSSFRRAVAEGWYPPEWGGIEPGDLRDWDLE</sequence>
<proteinExistence type="predicted"/>
<evidence type="ECO:0000313" key="3">
    <source>
        <dbReference type="Proteomes" id="UP000005459"/>
    </source>
</evidence>
<dbReference type="GO" id="GO:0006313">
    <property type="term" value="P:DNA transposition"/>
    <property type="evidence" value="ECO:0007669"/>
    <property type="project" value="InterPro"/>
</dbReference>
<dbReference type="Pfam" id="PF01797">
    <property type="entry name" value="Y1_Tnp"/>
    <property type="match status" value="1"/>
</dbReference>
<dbReference type="Proteomes" id="UP000005459">
    <property type="component" value="Unassembled WGS sequence"/>
</dbReference>
<dbReference type="GO" id="GO:0004803">
    <property type="term" value="F:transposase activity"/>
    <property type="evidence" value="ECO:0007669"/>
    <property type="project" value="InterPro"/>
</dbReference>
<organism evidence="2 3">
    <name type="scientific">Thiocapsa marina 5811</name>
    <dbReference type="NCBI Taxonomy" id="768671"/>
    <lineage>
        <taxon>Bacteria</taxon>
        <taxon>Pseudomonadati</taxon>
        <taxon>Pseudomonadota</taxon>
        <taxon>Gammaproteobacteria</taxon>
        <taxon>Chromatiales</taxon>
        <taxon>Chromatiaceae</taxon>
        <taxon>Thiocapsa</taxon>
    </lineage>
</organism>
<protein>
    <recommendedName>
        <fullName evidence="1">Transposase IS200-like domain-containing protein</fullName>
    </recommendedName>
</protein>
<dbReference type="OrthoDB" id="9794403at2"/>
<reference evidence="2 3" key="1">
    <citation type="submission" date="2011-06" db="EMBL/GenBank/DDBJ databases">
        <title>The draft genome of Thiocapsa marina 5811.</title>
        <authorList>
            <consortium name="US DOE Joint Genome Institute (JGI-PGF)"/>
            <person name="Lucas S."/>
            <person name="Han J."/>
            <person name="Cheng J.-F."/>
            <person name="Goodwin L."/>
            <person name="Pitluck S."/>
            <person name="Peters L."/>
            <person name="Land M.L."/>
            <person name="Hauser L."/>
            <person name="Vogl K."/>
            <person name="Liu Z."/>
            <person name="Imhoff J."/>
            <person name="Thiel V."/>
            <person name="Frigaard N.-U."/>
            <person name="Bryant D."/>
            <person name="Woyke T.J."/>
        </authorList>
    </citation>
    <scope>NUCLEOTIDE SEQUENCE [LARGE SCALE GENOMIC DNA]</scope>
    <source>
        <strain evidence="2 3">5811</strain>
    </source>
</reference>
<name>F9U5D4_9GAMM</name>
<evidence type="ECO:0000259" key="1">
    <source>
        <dbReference type="SMART" id="SM01321"/>
    </source>
</evidence>